<feature type="transmembrane region" description="Helical" evidence="1">
    <location>
        <begin position="164"/>
        <end position="185"/>
    </location>
</feature>
<feature type="domain" description="Phosphatidic acid phosphatase type 2/haloperoxidase" evidence="2">
    <location>
        <begin position="62"/>
        <end position="179"/>
    </location>
</feature>
<dbReference type="SMART" id="SM00014">
    <property type="entry name" value="acidPPc"/>
    <property type="match status" value="1"/>
</dbReference>
<dbReference type="GeneID" id="54119460"/>
<dbReference type="RefSeq" id="WP_051646808.1">
    <property type="nucleotide sequence ID" value="NZ_CACVPP010000082.1"/>
</dbReference>
<gene>
    <name evidence="3" type="ORF">SAMN04487834_100243</name>
</gene>
<dbReference type="PANTHER" id="PTHR14969:SF13">
    <property type="entry name" value="AT30094P"/>
    <property type="match status" value="1"/>
</dbReference>
<dbReference type="STRING" id="322505.SAMN04487836_11411"/>
<sequence>MMNFIHAFDYSLLQFYHNLAVSTNNAVTPFFRLVSYFFDVEKGLPLLAIAIILLFFKKTRKVGLVMVVSMAIGFIVGNVFLKNYIGRYRPFQSGHPEYISWWKYVGSVHVGEYSFPSGHATATMAAMTAIFLTCNKKYSWLGFIFVIVMGMSRNYLMVHYPSDVIGGMLVGFFSAIVGYSLTILLKHYVMSHLDHRWCQKVYYSGLFE</sequence>
<keyword evidence="1" id="KW-0472">Membrane</keyword>
<evidence type="ECO:0000313" key="3">
    <source>
        <dbReference type="EMBL" id="SEI39265.1"/>
    </source>
</evidence>
<name>A0A1H6QJ30_9FIRM</name>
<dbReference type="SUPFAM" id="SSF48317">
    <property type="entry name" value="Acid phosphatase/Vanadium-dependent haloperoxidase"/>
    <property type="match status" value="1"/>
</dbReference>
<feature type="transmembrane region" description="Helical" evidence="1">
    <location>
        <begin position="62"/>
        <end position="81"/>
    </location>
</feature>
<dbReference type="Gene3D" id="1.20.144.10">
    <property type="entry name" value="Phosphatidic acid phosphatase type 2/haloperoxidase"/>
    <property type="match status" value="1"/>
</dbReference>
<dbReference type="AlphaFoldDB" id="A0A1H6QJ30"/>
<feature type="transmembrane region" description="Helical" evidence="1">
    <location>
        <begin position="113"/>
        <end position="133"/>
    </location>
</feature>
<dbReference type="Proteomes" id="UP000183028">
    <property type="component" value="Unassembled WGS sequence"/>
</dbReference>
<dbReference type="EMBL" id="FNYK01000002">
    <property type="protein sequence ID" value="SEI39265.1"/>
    <property type="molecule type" value="Genomic_DNA"/>
</dbReference>
<dbReference type="OrthoDB" id="9789113at2"/>
<evidence type="ECO:0000313" key="4">
    <source>
        <dbReference type="Proteomes" id="UP000183028"/>
    </source>
</evidence>
<keyword evidence="1" id="KW-1133">Transmembrane helix</keyword>
<feature type="transmembrane region" description="Helical" evidence="1">
    <location>
        <begin position="33"/>
        <end position="55"/>
    </location>
</feature>
<feature type="transmembrane region" description="Helical" evidence="1">
    <location>
        <begin position="140"/>
        <end position="158"/>
    </location>
</feature>
<evidence type="ECO:0000259" key="2">
    <source>
        <dbReference type="SMART" id="SM00014"/>
    </source>
</evidence>
<dbReference type="Pfam" id="PF01569">
    <property type="entry name" value="PAP2"/>
    <property type="match status" value="1"/>
</dbReference>
<keyword evidence="1" id="KW-0812">Transmembrane</keyword>
<reference evidence="4" key="1">
    <citation type="submission" date="2016-10" db="EMBL/GenBank/DDBJ databases">
        <authorList>
            <person name="Varghese N."/>
        </authorList>
    </citation>
    <scope>NUCLEOTIDE SEQUENCE [LARGE SCALE GENOMIC DNA]</scope>
    <source>
        <strain evidence="4">DSM 20406</strain>
    </source>
</reference>
<dbReference type="eggNOG" id="COG0671">
    <property type="taxonomic scope" value="Bacteria"/>
</dbReference>
<protein>
    <submittedName>
        <fullName evidence="3">Undecaprenyl-diphosphatase</fullName>
    </submittedName>
</protein>
<dbReference type="InterPro" id="IPR036938">
    <property type="entry name" value="PAP2/HPO_sf"/>
</dbReference>
<dbReference type="PANTHER" id="PTHR14969">
    <property type="entry name" value="SPHINGOSINE-1-PHOSPHATE PHOSPHOHYDROLASE"/>
    <property type="match status" value="1"/>
</dbReference>
<proteinExistence type="predicted"/>
<evidence type="ECO:0000256" key="1">
    <source>
        <dbReference type="SAM" id="Phobius"/>
    </source>
</evidence>
<dbReference type="InterPro" id="IPR000326">
    <property type="entry name" value="PAP2/HPO"/>
</dbReference>
<organism evidence="3 4">
    <name type="scientific">Sharpea azabuensis</name>
    <dbReference type="NCBI Taxonomy" id="322505"/>
    <lineage>
        <taxon>Bacteria</taxon>
        <taxon>Bacillati</taxon>
        <taxon>Bacillota</taxon>
        <taxon>Erysipelotrichia</taxon>
        <taxon>Erysipelotrichales</taxon>
        <taxon>Coprobacillaceae</taxon>
        <taxon>Sharpea</taxon>
    </lineage>
</organism>
<accession>A0A1H6QJ30</accession>
<keyword evidence="4" id="KW-1185">Reference proteome</keyword>